<dbReference type="OrthoDB" id="1937899at2759"/>
<feature type="domain" description="PARG catalytic Macro" evidence="7">
    <location>
        <begin position="384"/>
        <end position="591"/>
    </location>
</feature>
<dbReference type="GO" id="GO:1990966">
    <property type="term" value="P:ATP generation from poly-ADP-D-ribose"/>
    <property type="evidence" value="ECO:0007669"/>
    <property type="project" value="TreeGrafter"/>
</dbReference>
<keyword evidence="10" id="KW-1185">Reference proteome</keyword>
<feature type="binding site" evidence="5">
    <location>
        <position position="411"/>
    </location>
    <ligand>
        <name>substrate</name>
    </ligand>
</feature>
<dbReference type="AlphaFoldDB" id="A0A8K1FIT4"/>
<dbReference type="Pfam" id="PF20811">
    <property type="entry name" value="PARG_cat_N"/>
    <property type="match status" value="1"/>
</dbReference>
<feature type="binding site" evidence="5">
    <location>
        <position position="466"/>
    </location>
    <ligand>
        <name>substrate</name>
    </ligand>
</feature>
<comment type="similarity">
    <text evidence="1">Belongs to the poly(ADP-ribose) glycohydrolase family.</text>
</comment>
<proteinExistence type="inferred from homology"/>
<feature type="active site" evidence="4">
    <location>
        <position position="427"/>
    </location>
</feature>
<dbReference type="InterPro" id="IPR036420">
    <property type="entry name" value="BRCT_dom_sf"/>
</dbReference>
<feature type="compositionally biased region" description="Basic and acidic residues" evidence="6">
    <location>
        <begin position="678"/>
        <end position="687"/>
    </location>
</feature>
<dbReference type="GO" id="GO:0004649">
    <property type="term" value="F:poly(ADP-ribose) glycohydrolase activity"/>
    <property type="evidence" value="ECO:0007669"/>
    <property type="project" value="UniProtKB-EC"/>
</dbReference>
<dbReference type="GO" id="GO:0005737">
    <property type="term" value="C:cytoplasm"/>
    <property type="evidence" value="ECO:0007669"/>
    <property type="project" value="TreeGrafter"/>
</dbReference>
<dbReference type="InterPro" id="IPR046372">
    <property type="entry name" value="PARG_cat_C"/>
</dbReference>
<sequence>MGASSQAHGRVFAFHGVARARRERWSEQLRQQGAVVIDLSLKTLTTTTMENAIYIVTDYWVDVLPHLQSVSSLKYVTEFWLQELLKSTTWIPPHTNVFFRPPPVDRSQMVSYPMHYRTWSERSGANEEESSQDMLLPCSPMHRWRDSVPMWPYFVAYLTQPMSSTQELVRVLQQLIGRTDRRLNCLERAIDQMLTPGERTALFTTVIPTMRQLVLEMPFRFPSPPQLLTPIFELQASSSSAPSTINAGPTESPASHSVHFTREQMLVFMSAAFFCVFPFQGRRIPKSQSIDFPWFSFERMYSVPERGRESTELKAHKIRTVLEYFLRVVPRFVVNPSPIRAQIVTFSRVAINMRELSATSTASASNSSLQQLRERAGGRNDLATVQMAHVDVSTDCLIEDAEQHLQIDFANKYAGGGVMNSGCVQEEIRFILSPELLVSCLVFARLESHEAFVIHGTERFSNYSGYGSTYTFAGGVEDSTPFHDVMVQAHGTEVAGLFQRRQNVVVGIDAISYSGRDVIRQYSRECVWRDLVKALVGFSYTEGSTGSWPIATGNWGCGVFCGDPELKFLIQWLAASLAGRVSVMYVIFEQSGYLQSKIRGVLEQQRAFALVDPTVNEQFAEWIFEFLLALEDRWCATVNSRQPVRQQRGRGNTLSSPKSVLEEACIFLETRYATLKERANGDEDRTAATESSGPSRPKQSKLTSFWKAEQ</sequence>
<evidence type="ECO:0000259" key="7">
    <source>
        <dbReference type="Pfam" id="PF05028"/>
    </source>
</evidence>
<dbReference type="Gene3D" id="3.40.50.10190">
    <property type="entry name" value="BRCT domain"/>
    <property type="match status" value="1"/>
</dbReference>
<evidence type="ECO:0000256" key="4">
    <source>
        <dbReference type="PIRSR" id="PIRSR607724-1"/>
    </source>
</evidence>
<dbReference type="Proteomes" id="UP000794436">
    <property type="component" value="Unassembled WGS sequence"/>
</dbReference>
<evidence type="ECO:0000256" key="2">
    <source>
        <dbReference type="ARBA" id="ARBA00012255"/>
    </source>
</evidence>
<dbReference type="EC" id="3.2.1.143" evidence="2"/>
<name>A0A8K1FIT4_PYTOL</name>
<dbReference type="GO" id="GO:0009225">
    <property type="term" value="P:nucleotide-sugar metabolic process"/>
    <property type="evidence" value="ECO:0007669"/>
    <property type="project" value="TreeGrafter"/>
</dbReference>
<evidence type="ECO:0000256" key="6">
    <source>
        <dbReference type="SAM" id="MobiDB-lite"/>
    </source>
</evidence>
<protein>
    <recommendedName>
        <fullName evidence="2">poly(ADP-ribose) glycohydrolase</fullName>
        <ecNumber evidence="2">3.2.1.143</ecNumber>
    </recommendedName>
</protein>
<dbReference type="PANTHER" id="PTHR12837:SF0">
    <property type="entry name" value="POLY(ADP-RIBOSE) GLYCOHYDROLASE"/>
    <property type="match status" value="1"/>
</dbReference>
<reference evidence="9" key="1">
    <citation type="submission" date="2019-03" db="EMBL/GenBank/DDBJ databases">
        <title>Long read genome sequence of the mycoparasitic Pythium oligandrum ATCC 38472 isolated from sugarbeet rhizosphere.</title>
        <authorList>
            <person name="Gaulin E."/>
        </authorList>
    </citation>
    <scope>NUCLEOTIDE SEQUENCE</scope>
    <source>
        <strain evidence="9">ATCC 38472_TT</strain>
    </source>
</reference>
<dbReference type="Pfam" id="PF05028">
    <property type="entry name" value="PARG_cat_C"/>
    <property type="match status" value="1"/>
</dbReference>
<dbReference type="InterPro" id="IPR048362">
    <property type="entry name" value="PARG_helical"/>
</dbReference>
<evidence type="ECO:0000259" key="8">
    <source>
        <dbReference type="Pfam" id="PF20811"/>
    </source>
</evidence>
<dbReference type="GO" id="GO:0006282">
    <property type="term" value="P:regulation of DNA repair"/>
    <property type="evidence" value="ECO:0007669"/>
    <property type="project" value="InterPro"/>
</dbReference>
<feature type="binding site" evidence="5">
    <location>
        <position position="425"/>
    </location>
    <ligand>
        <name>substrate</name>
    </ligand>
</feature>
<dbReference type="InterPro" id="IPR007724">
    <property type="entry name" value="Poly_GlycHdrlase"/>
</dbReference>
<evidence type="ECO:0000256" key="1">
    <source>
        <dbReference type="ARBA" id="ARBA00009545"/>
    </source>
</evidence>
<keyword evidence="3" id="KW-0378">Hydrolase</keyword>
<accession>A0A8K1FIT4</accession>
<feature type="region of interest" description="Disordered" evidence="6">
    <location>
        <begin position="678"/>
        <end position="710"/>
    </location>
</feature>
<dbReference type="PANTHER" id="PTHR12837">
    <property type="entry name" value="POLY ADP-RIBOSE GLYCOHYDROLASE"/>
    <property type="match status" value="1"/>
</dbReference>
<dbReference type="GO" id="GO:0005975">
    <property type="term" value="P:carbohydrate metabolic process"/>
    <property type="evidence" value="ECO:0007669"/>
    <property type="project" value="InterPro"/>
</dbReference>
<feature type="domain" description="PARG helical" evidence="8">
    <location>
        <begin position="196"/>
        <end position="348"/>
    </location>
</feature>
<comment type="caution">
    <text evidence="9">The sequence shown here is derived from an EMBL/GenBank/DDBJ whole genome shotgun (WGS) entry which is preliminary data.</text>
</comment>
<evidence type="ECO:0000313" key="10">
    <source>
        <dbReference type="Proteomes" id="UP000794436"/>
    </source>
</evidence>
<evidence type="ECO:0000313" key="9">
    <source>
        <dbReference type="EMBL" id="TMW64171.1"/>
    </source>
</evidence>
<evidence type="ECO:0000256" key="3">
    <source>
        <dbReference type="ARBA" id="ARBA00022801"/>
    </source>
</evidence>
<dbReference type="EMBL" id="SPLM01000041">
    <property type="protein sequence ID" value="TMW64171.1"/>
    <property type="molecule type" value="Genomic_DNA"/>
</dbReference>
<feature type="active site" evidence="4">
    <location>
        <position position="426"/>
    </location>
</feature>
<gene>
    <name evidence="9" type="ORF">Poli38472_014288</name>
</gene>
<feature type="active site" evidence="4">
    <location>
        <position position="408"/>
    </location>
</feature>
<organism evidence="9 10">
    <name type="scientific">Pythium oligandrum</name>
    <name type="common">Mycoparasitic fungus</name>
    <dbReference type="NCBI Taxonomy" id="41045"/>
    <lineage>
        <taxon>Eukaryota</taxon>
        <taxon>Sar</taxon>
        <taxon>Stramenopiles</taxon>
        <taxon>Oomycota</taxon>
        <taxon>Peronosporomycetes</taxon>
        <taxon>Pythiales</taxon>
        <taxon>Pythiaceae</taxon>
        <taxon>Pythium</taxon>
    </lineage>
</organism>
<evidence type="ECO:0000256" key="5">
    <source>
        <dbReference type="PIRSR" id="PIRSR607724-2"/>
    </source>
</evidence>
<dbReference type="GO" id="GO:0005634">
    <property type="term" value="C:nucleus"/>
    <property type="evidence" value="ECO:0007669"/>
    <property type="project" value="TreeGrafter"/>
</dbReference>